<dbReference type="STRING" id="211165.GCA_000317285_01986"/>
<dbReference type="AlphaFoldDB" id="A0A433MXV7"/>
<keyword evidence="2" id="KW-1185">Reference proteome</keyword>
<comment type="caution">
    <text evidence="1">The sequence shown here is derived from an EMBL/GenBank/DDBJ whole genome shotgun (WGS) entry which is preliminary data.</text>
</comment>
<dbReference type="Pfam" id="PF03683">
    <property type="entry name" value="UPF0175"/>
    <property type="match status" value="1"/>
</dbReference>
<gene>
    <name evidence="1" type="ORF">PCC6912_59240</name>
</gene>
<name>A0A433MXV7_CHLFR</name>
<dbReference type="OrthoDB" id="462653at2"/>
<evidence type="ECO:0000313" key="1">
    <source>
        <dbReference type="EMBL" id="RUR73077.1"/>
    </source>
</evidence>
<dbReference type="InterPro" id="IPR005368">
    <property type="entry name" value="UPF0175"/>
</dbReference>
<accession>A0A433MXV7</accession>
<sequence length="81" mass="9240">MSVVIPDDILQASGLSEEELLQEIVLMLFEKKRISIGKASNLLGMNLIQFQHLIASRDIHIHYDIEDLKADVATLKRLKRL</sequence>
<dbReference type="Proteomes" id="UP000268857">
    <property type="component" value="Unassembled WGS sequence"/>
</dbReference>
<dbReference type="RefSeq" id="WP_016877053.1">
    <property type="nucleotide sequence ID" value="NZ_AJLN01000062.1"/>
</dbReference>
<proteinExistence type="predicted"/>
<dbReference type="EMBL" id="RSCJ01000039">
    <property type="protein sequence ID" value="RUR73077.1"/>
    <property type="molecule type" value="Genomic_DNA"/>
</dbReference>
<evidence type="ECO:0000313" key="2">
    <source>
        <dbReference type="Proteomes" id="UP000268857"/>
    </source>
</evidence>
<protein>
    <submittedName>
        <fullName evidence="1">Uncharacterized protein</fullName>
    </submittedName>
</protein>
<reference evidence="1 2" key="1">
    <citation type="journal article" date="2019" name="Genome Biol. Evol.">
        <title>Day and night: Metabolic profiles and evolutionary relationships of six axenic non-marine cyanobacteria.</title>
        <authorList>
            <person name="Will S.E."/>
            <person name="Henke P."/>
            <person name="Boedeker C."/>
            <person name="Huang S."/>
            <person name="Brinkmann H."/>
            <person name="Rohde M."/>
            <person name="Jarek M."/>
            <person name="Friedl T."/>
            <person name="Seufert S."/>
            <person name="Schumacher M."/>
            <person name="Overmann J."/>
            <person name="Neumann-Schaal M."/>
            <person name="Petersen J."/>
        </authorList>
    </citation>
    <scope>NUCLEOTIDE SEQUENCE [LARGE SCALE GENOMIC DNA]</scope>
    <source>
        <strain evidence="1 2">PCC 6912</strain>
    </source>
</reference>
<organism evidence="1 2">
    <name type="scientific">Chlorogloeopsis fritschii PCC 6912</name>
    <dbReference type="NCBI Taxonomy" id="211165"/>
    <lineage>
        <taxon>Bacteria</taxon>
        <taxon>Bacillati</taxon>
        <taxon>Cyanobacteriota</taxon>
        <taxon>Cyanophyceae</taxon>
        <taxon>Nostocales</taxon>
        <taxon>Chlorogloeopsidaceae</taxon>
        <taxon>Chlorogloeopsis</taxon>
    </lineage>
</organism>